<dbReference type="Pfam" id="PF00512">
    <property type="entry name" value="HisKA"/>
    <property type="match status" value="1"/>
</dbReference>
<feature type="transmembrane region" description="Helical" evidence="8">
    <location>
        <begin position="12"/>
        <end position="32"/>
    </location>
</feature>
<evidence type="ECO:0000256" key="8">
    <source>
        <dbReference type="SAM" id="Phobius"/>
    </source>
</evidence>
<dbReference type="RefSeq" id="WP_186345680.1">
    <property type="nucleotide sequence ID" value="NZ_BMMR01000001.1"/>
</dbReference>
<dbReference type="EC" id="2.7.13.3" evidence="3"/>
<dbReference type="InterPro" id="IPR003594">
    <property type="entry name" value="HATPase_dom"/>
</dbReference>
<feature type="modified residue" description="4-aspartylphosphate" evidence="7">
    <location>
        <position position="769"/>
    </location>
</feature>
<dbReference type="InterPro" id="IPR036097">
    <property type="entry name" value="HisK_dim/P_sf"/>
</dbReference>
<dbReference type="SUPFAM" id="SSF47384">
    <property type="entry name" value="Homodimeric domain of signal transducing histidine kinase"/>
    <property type="match status" value="1"/>
</dbReference>
<evidence type="ECO:0000313" key="12">
    <source>
        <dbReference type="Proteomes" id="UP000604001"/>
    </source>
</evidence>
<feature type="transmembrane region" description="Helical" evidence="8">
    <location>
        <begin position="171"/>
        <end position="190"/>
    </location>
</feature>
<dbReference type="InterPro" id="IPR005467">
    <property type="entry name" value="His_kinase_dom"/>
</dbReference>
<dbReference type="SUPFAM" id="SSF55874">
    <property type="entry name" value="ATPase domain of HSP90 chaperone/DNA topoisomerase II/histidine kinase"/>
    <property type="match status" value="1"/>
</dbReference>
<gene>
    <name evidence="11" type="ORF">H7344_08990</name>
</gene>
<keyword evidence="8" id="KW-1133">Transmembrane helix</keyword>
<comment type="subcellular location">
    <subcellularLocation>
        <location evidence="2">Cell membrane</location>
    </subcellularLocation>
</comment>
<dbReference type="Proteomes" id="UP000604001">
    <property type="component" value="Unassembled WGS sequence"/>
</dbReference>
<feature type="transmembrane region" description="Helical" evidence="8">
    <location>
        <begin position="38"/>
        <end position="59"/>
    </location>
</feature>
<feature type="transmembrane region" description="Helical" evidence="8">
    <location>
        <begin position="294"/>
        <end position="312"/>
    </location>
</feature>
<feature type="transmembrane region" description="Helical" evidence="8">
    <location>
        <begin position="104"/>
        <end position="122"/>
    </location>
</feature>
<protein>
    <recommendedName>
        <fullName evidence="3">histidine kinase</fullName>
        <ecNumber evidence="3">2.7.13.3</ecNumber>
    </recommendedName>
</protein>
<accession>A0ABR6U8J5</accession>
<dbReference type="Pfam" id="PF02518">
    <property type="entry name" value="HATPase_c"/>
    <property type="match status" value="1"/>
</dbReference>
<dbReference type="CDD" id="cd16922">
    <property type="entry name" value="HATPase_EvgS-ArcB-TorS-like"/>
    <property type="match status" value="1"/>
</dbReference>
<evidence type="ECO:0000259" key="9">
    <source>
        <dbReference type="PROSITE" id="PS50109"/>
    </source>
</evidence>
<keyword evidence="4 7" id="KW-0597">Phosphoprotein</keyword>
<dbReference type="PROSITE" id="PS50110">
    <property type="entry name" value="RESPONSE_REGULATORY"/>
    <property type="match status" value="2"/>
</dbReference>
<dbReference type="SMART" id="SM00388">
    <property type="entry name" value="HisKA"/>
    <property type="match status" value="1"/>
</dbReference>
<evidence type="ECO:0000256" key="1">
    <source>
        <dbReference type="ARBA" id="ARBA00000085"/>
    </source>
</evidence>
<reference evidence="11 12" key="1">
    <citation type="submission" date="2020-08" db="EMBL/GenBank/DDBJ databases">
        <title>novel species in genus Nocardioides.</title>
        <authorList>
            <person name="Zhang G."/>
        </authorList>
    </citation>
    <scope>NUCLEOTIDE SEQUENCE [LARGE SCALE GENOMIC DNA]</scope>
    <source>
        <strain evidence="11 12">SC8A-24</strain>
    </source>
</reference>
<comment type="caution">
    <text evidence="11">The sequence shown here is derived from an EMBL/GenBank/DDBJ whole genome shotgun (WGS) entry which is preliminary data.</text>
</comment>
<dbReference type="EMBL" id="JACMYC010000004">
    <property type="protein sequence ID" value="MBC2960428.1"/>
    <property type="molecule type" value="Genomic_DNA"/>
</dbReference>
<dbReference type="CDD" id="cd00156">
    <property type="entry name" value="REC"/>
    <property type="match status" value="1"/>
</dbReference>
<feature type="transmembrane region" description="Helical" evidence="8">
    <location>
        <begin position="263"/>
        <end position="282"/>
    </location>
</feature>
<keyword evidence="8" id="KW-0812">Transmembrane</keyword>
<dbReference type="InterPro" id="IPR011006">
    <property type="entry name" value="CheY-like_superfamily"/>
</dbReference>
<feature type="domain" description="Response regulatory" evidence="10">
    <location>
        <begin position="587"/>
        <end position="701"/>
    </location>
</feature>
<keyword evidence="12" id="KW-1185">Reference proteome</keyword>
<proteinExistence type="predicted"/>
<dbReference type="PRINTS" id="PR00344">
    <property type="entry name" value="BCTRLSENSOR"/>
</dbReference>
<dbReference type="Pfam" id="PF00072">
    <property type="entry name" value="Response_reg"/>
    <property type="match status" value="2"/>
</dbReference>
<dbReference type="CDD" id="cd00082">
    <property type="entry name" value="HisKA"/>
    <property type="match status" value="1"/>
</dbReference>
<evidence type="ECO:0000256" key="5">
    <source>
        <dbReference type="ARBA" id="ARBA00022777"/>
    </source>
</evidence>
<dbReference type="InterPro" id="IPR004358">
    <property type="entry name" value="Sig_transdc_His_kin-like_C"/>
</dbReference>
<sequence length="841" mass="87875">MPGARWSPQEHVRTTLPAVLGAIALLGLAVHLTRGASAAYDALYILVVVGAAVTAGLGARAAAPARRLVPTLVALGLGANALADIIWYLYAWTGPEPDVSWADVPYFISYLGLGAALLAALWQVRPRGRRDAEVLLDALTIVTVCVLLLWDVSIGGIVADETTSTAERAVFAAYPVADAVLLGLVLRTLATRATRDRIGLEFALGVGCWLLSDLGYLLFSLSGPVAAWLDLGWMVGAVLLARSASPRPGSTAGPVDARTGEHAGTRMAVAILPLLAPIGVLVVDDLVGRHGDVLAAGAAAAVLAAIAVVRTARQLRWEADALAAAHAASAAKSDFLATMSHEIRTPLNGVIGLTGLLLDTELTDRQRQYAEGARGAGEALRTVIDDILDFSKIEAGKLDLEVVDLDLVSVVEGAAELVAAQAHQRGLELLAYCSPDLPTALRGDPARLRQVLLNLASNAVKFTHEGEVVVSAHLDGRADGRADGGAGDETVFVRFEVRDTGIGLAAEQRERVFEPFSQADSSTTRQYGGTGLGLAICRQLVAAMGGTLGVTSEPGVGSTFWFRVPMAPAHDTSVTATCRRDDLAGRRVLVVDDNATNRLVLEGQLGAWGMDVTLADGAAAALELLADGLRPALVLLDLCMPGTDGLELARRISSRGDAPPMVLLTSEPAVDLGDTAAAGIGAVLTKPLHMARLREVACESLAAPAPTPAGRDGVRAGSGHLLVVEDSEINQLVAVGILASRGYTADVAEDGAEALTMLAERAYDAVLMDCHMPVLDGYDATAELRRREADGRRTPVIAMTAGVGAADRDRCLAAGMDDFVPKPVHPDELQAVLQRWVTSRA</sequence>
<keyword evidence="5" id="KW-0808">Transferase</keyword>
<evidence type="ECO:0000259" key="10">
    <source>
        <dbReference type="PROSITE" id="PS50110"/>
    </source>
</evidence>
<comment type="catalytic activity">
    <reaction evidence="1">
        <text>ATP + protein L-histidine = ADP + protein N-phospho-L-histidine.</text>
        <dbReference type="EC" id="2.7.13.3"/>
    </reaction>
</comment>
<dbReference type="InterPro" id="IPR036890">
    <property type="entry name" value="HATPase_C_sf"/>
</dbReference>
<dbReference type="SUPFAM" id="SSF52172">
    <property type="entry name" value="CheY-like"/>
    <property type="match status" value="2"/>
</dbReference>
<evidence type="ECO:0000256" key="2">
    <source>
        <dbReference type="ARBA" id="ARBA00004236"/>
    </source>
</evidence>
<dbReference type="Gene3D" id="3.30.565.10">
    <property type="entry name" value="Histidine kinase-like ATPase, C-terminal domain"/>
    <property type="match status" value="1"/>
</dbReference>
<organism evidence="11 12">
    <name type="scientific">Nocardioides deserti</name>
    <dbReference type="NCBI Taxonomy" id="1588644"/>
    <lineage>
        <taxon>Bacteria</taxon>
        <taxon>Bacillati</taxon>
        <taxon>Actinomycetota</taxon>
        <taxon>Actinomycetes</taxon>
        <taxon>Propionibacteriales</taxon>
        <taxon>Nocardioidaceae</taxon>
        <taxon>Nocardioides</taxon>
    </lineage>
</organism>
<dbReference type="PANTHER" id="PTHR45339">
    <property type="entry name" value="HYBRID SIGNAL TRANSDUCTION HISTIDINE KINASE J"/>
    <property type="match status" value="1"/>
</dbReference>
<dbReference type="CDD" id="cd17546">
    <property type="entry name" value="REC_hyHK_CKI1_RcsC-like"/>
    <property type="match status" value="1"/>
</dbReference>
<feature type="domain" description="Response regulatory" evidence="10">
    <location>
        <begin position="720"/>
        <end position="837"/>
    </location>
</feature>
<dbReference type="Gene3D" id="3.40.50.2300">
    <property type="match status" value="2"/>
</dbReference>
<feature type="transmembrane region" description="Helical" evidence="8">
    <location>
        <begin position="202"/>
        <end position="219"/>
    </location>
</feature>
<evidence type="ECO:0000256" key="4">
    <source>
        <dbReference type="ARBA" id="ARBA00022553"/>
    </source>
</evidence>
<dbReference type="SMART" id="SM00387">
    <property type="entry name" value="HATPase_c"/>
    <property type="match status" value="1"/>
</dbReference>
<evidence type="ECO:0000256" key="6">
    <source>
        <dbReference type="ARBA" id="ARBA00023012"/>
    </source>
</evidence>
<dbReference type="PANTHER" id="PTHR45339:SF1">
    <property type="entry name" value="HYBRID SIGNAL TRANSDUCTION HISTIDINE KINASE J"/>
    <property type="match status" value="1"/>
</dbReference>
<keyword evidence="8" id="KW-0472">Membrane</keyword>
<feature type="modified residue" description="4-aspartylphosphate" evidence="7">
    <location>
        <position position="637"/>
    </location>
</feature>
<dbReference type="Gene3D" id="1.10.287.130">
    <property type="match status" value="1"/>
</dbReference>
<dbReference type="InterPro" id="IPR003661">
    <property type="entry name" value="HisK_dim/P_dom"/>
</dbReference>
<keyword evidence="6" id="KW-0902">Two-component regulatory system</keyword>
<feature type="transmembrane region" description="Helical" evidence="8">
    <location>
        <begin position="71"/>
        <end position="92"/>
    </location>
</feature>
<dbReference type="SMART" id="SM00448">
    <property type="entry name" value="REC"/>
    <property type="match status" value="2"/>
</dbReference>
<evidence type="ECO:0000256" key="3">
    <source>
        <dbReference type="ARBA" id="ARBA00012438"/>
    </source>
</evidence>
<name>A0ABR6U8J5_9ACTN</name>
<feature type="transmembrane region" description="Helical" evidence="8">
    <location>
        <begin position="134"/>
        <end position="159"/>
    </location>
</feature>
<dbReference type="PROSITE" id="PS50109">
    <property type="entry name" value="HIS_KIN"/>
    <property type="match status" value="1"/>
</dbReference>
<evidence type="ECO:0000256" key="7">
    <source>
        <dbReference type="PROSITE-ProRule" id="PRU00169"/>
    </source>
</evidence>
<feature type="domain" description="Histidine kinase" evidence="9">
    <location>
        <begin position="338"/>
        <end position="568"/>
    </location>
</feature>
<evidence type="ECO:0000313" key="11">
    <source>
        <dbReference type="EMBL" id="MBC2960428.1"/>
    </source>
</evidence>
<dbReference type="InterPro" id="IPR001789">
    <property type="entry name" value="Sig_transdc_resp-reg_receiver"/>
</dbReference>
<keyword evidence="5" id="KW-0418">Kinase</keyword>